<dbReference type="InterPro" id="IPR036390">
    <property type="entry name" value="WH_DNA-bd_sf"/>
</dbReference>
<sequence>MENSQIKRQSSAEVLAHRILALVHENELEVGSHIKEMEYAKLLKVSRTPIRGAFSYLQQEGFLTKKPNQGYFLAKNLDGQVAKSMENQQIESTDLSPISYQIGQDYLSGRLARSFTENELIHRYDQSRKSIQEALLAMEKDGWLTRNLGYGWEFNEFISSPTAYAQSYRFRLLIEPEALREPSFQVNQTKLQMLRMSQIDILNNDEKLVSAADMFNAGVLFHETIVAMSGNVFLLDALKRVNRLRRLIEYNVNGKRPIPRKECEEHLLLLELIENNQLEQAAEFLSKHLGRTAGEKEQIAQELFGK</sequence>
<dbReference type="Gene3D" id="1.20.120.530">
    <property type="entry name" value="GntR ligand-binding domain-like"/>
    <property type="match status" value="1"/>
</dbReference>
<evidence type="ECO:0000259" key="4">
    <source>
        <dbReference type="PROSITE" id="PS50949"/>
    </source>
</evidence>
<organism evidence="5 6">
    <name type="scientific">Vibrio maritimus</name>
    <dbReference type="NCBI Taxonomy" id="990268"/>
    <lineage>
        <taxon>Bacteria</taxon>
        <taxon>Pseudomonadati</taxon>
        <taxon>Pseudomonadota</taxon>
        <taxon>Gammaproteobacteria</taxon>
        <taxon>Vibrionales</taxon>
        <taxon>Vibrionaceae</taxon>
        <taxon>Vibrio</taxon>
    </lineage>
</organism>
<dbReference type="InterPro" id="IPR036388">
    <property type="entry name" value="WH-like_DNA-bd_sf"/>
</dbReference>
<dbReference type="SUPFAM" id="SSF46785">
    <property type="entry name" value="Winged helix' DNA-binding domain"/>
    <property type="match status" value="1"/>
</dbReference>
<feature type="domain" description="HTH gntR-type" evidence="4">
    <location>
        <begin position="9"/>
        <end position="76"/>
    </location>
</feature>
<dbReference type="PANTHER" id="PTHR43537">
    <property type="entry name" value="TRANSCRIPTIONAL REGULATOR, GNTR FAMILY"/>
    <property type="match status" value="1"/>
</dbReference>
<dbReference type="SUPFAM" id="SSF48008">
    <property type="entry name" value="GntR ligand-binding domain-like"/>
    <property type="match status" value="1"/>
</dbReference>
<dbReference type="SMART" id="SM00345">
    <property type="entry name" value="HTH_GNTR"/>
    <property type="match status" value="2"/>
</dbReference>
<keyword evidence="6" id="KW-1185">Reference proteome</keyword>
<dbReference type="PANTHER" id="PTHR43537:SF52">
    <property type="entry name" value="FATTY ACID METABOLISM REGULATOR PROTEIN"/>
    <property type="match status" value="1"/>
</dbReference>
<protein>
    <recommendedName>
        <fullName evidence="4">HTH gntR-type domain-containing protein</fullName>
    </recommendedName>
</protein>
<evidence type="ECO:0000256" key="3">
    <source>
        <dbReference type="ARBA" id="ARBA00023163"/>
    </source>
</evidence>
<dbReference type="InterPro" id="IPR008920">
    <property type="entry name" value="TF_FadR/GntR_C"/>
</dbReference>
<dbReference type="SMART" id="SM00895">
    <property type="entry name" value="FCD"/>
    <property type="match status" value="1"/>
</dbReference>
<dbReference type="Gene3D" id="1.10.10.10">
    <property type="entry name" value="Winged helix-like DNA-binding domain superfamily/Winged helix DNA-binding domain"/>
    <property type="match status" value="1"/>
</dbReference>
<name>A0A090TA43_9VIBR</name>
<dbReference type="Pfam" id="PF07729">
    <property type="entry name" value="FCD"/>
    <property type="match status" value="1"/>
</dbReference>
<dbReference type="InterPro" id="IPR011711">
    <property type="entry name" value="GntR_C"/>
</dbReference>
<accession>A0A090TA43</accession>
<evidence type="ECO:0000313" key="5">
    <source>
        <dbReference type="EMBL" id="GAL35589.1"/>
    </source>
</evidence>
<reference evidence="5 6" key="1">
    <citation type="submission" date="2014-09" db="EMBL/GenBank/DDBJ databases">
        <title>Vibrio maritimus JCM 19240. (C210) whole genome shotgun sequence.</title>
        <authorList>
            <person name="Sawabe T."/>
            <person name="Meirelles P."/>
            <person name="Nakanishi M."/>
            <person name="Sayaka M."/>
            <person name="Hattori M."/>
            <person name="Ohkuma M."/>
        </authorList>
    </citation>
    <scope>NUCLEOTIDE SEQUENCE [LARGE SCALE GENOMIC DNA]</scope>
    <source>
        <strain evidence="5 6">JCM 19240</strain>
    </source>
</reference>
<dbReference type="Proteomes" id="UP000029224">
    <property type="component" value="Unassembled WGS sequence"/>
</dbReference>
<proteinExistence type="predicted"/>
<dbReference type="OrthoDB" id="8066003at2"/>
<evidence type="ECO:0000256" key="2">
    <source>
        <dbReference type="ARBA" id="ARBA00023125"/>
    </source>
</evidence>
<gene>
    <name evidence="5" type="ORF">JCM19240_436</name>
</gene>
<comment type="caution">
    <text evidence="5">The sequence shown here is derived from an EMBL/GenBank/DDBJ whole genome shotgun (WGS) entry which is preliminary data.</text>
</comment>
<dbReference type="PROSITE" id="PS50949">
    <property type="entry name" value="HTH_GNTR"/>
    <property type="match status" value="1"/>
</dbReference>
<dbReference type="AlphaFoldDB" id="A0A090TA43"/>
<keyword evidence="1" id="KW-0805">Transcription regulation</keyword>
<dbReference type="GO" id="GO:0003677">
    <property type="term" value="F:DNA binding"/>
    <property type="evidence" value="ECO:0007669"/>
    <property type="project" value="UniProtKB-KW"/>
</dbReference>
<dbReference type="InterPro" id="IPR000524">
    <property type="entry name" value="Tscrpt_reg_HTH_GntR"/>
</dbReference>
<evidence type="ECO:0000313" key="6">
    <source>
        <dbReference type="Proteomes" id="UP000029224"/>
    </source>
</evidence>
<dbReference type="EMBL" id="BBMT01000007">
    <property type="protein sequence ID" value="GAL35589.1"/>
    <property type="molecule type" value="Genomic_DNA"/>
</dbReference>
<evidence type="ECO:0000256" key="1">
    <source>
        <dbReference type="ARBA" id="ARBA00023015"/>
    </source>
</evidence>
<keyword evidence="2" id="KW-0238">DNA-binding</keyword>
<dbReference type="Pfam" id="PF00392">
    <property type="entry name" value="GntR"/>
    <property type="match status" value="1"/>
</dbReference>
<dbReference type="GO" id="GO:0003700">
    <property type="term" value="F:DNA-binding transcription factor activity"/>
    <property type="evidence" value="ECO:0007669"/>
    <property type="project" value="InterPro"/>
</dbReference>
<keyword evidence="3" id="KW-0804">Transcription</keyword>
<reference evidence="5 6" key="2">
    <citation type="submission" date="2014-09" db="EMBL/GenBank/DDBJ databases">
        <authorList>
            <consortium name="NBRP consortium"/>
            <person name="Sawabe T."/>
            <person name="Meirelles P."/>
            <person name="Nakanishi M."/>
            <person name="Sayaka M."/>
            <person name="Hattori M."/>
            <person name="Ohkuma M."/>
        </authorList>
    </citation>
    <scope>NUCLEOTIDE SEQUENCE [LARGE SCALE GENOMIC DNA]</scope>
    <source>
        <strain evidence="5 6">JCM 19240</strain>
    </source>
</reference>